<sequence length="105" mass="11760">MGLKRARVEAPKASVERNPRPKKTILESLGFLETMKRELATSEMDKYYEFIAVMRTFKAGRMDAESVADYVKALLAGHPELIRGLSEFLPWDYIRSHGAVGGSGI</sequence>
<gene>
    <name evidence="4" type="ORF">URODEC1_LOCUS63477</name>
</gene>
<dbReference type="InterPro" id="IPR003822">
    <property type="entry name" value="PAH"/>
</dbReference>
<reference evidence="5" key="1">
    <citation type="submission" date="2024-06" db="EMBL/GenBank/DDBJ databases">
        <authorList>
            <person name="Ryan C."/>
        </authorList>
    </citation>
    <scope>NUCLEOTIDE SEQUENCE [LARGE SCALE GENOMIC DNA]</scope>
</reference>
<dbReference type="Gene3D" id="1.20.1160.11">
    <property type="entry name" value="Paired amphipathic helix"/>
    <property type="match status" value="1"/>
</dbReference>
<evidence type="ECO:0000256" key="3">
    <source>
        <dbReference type="PROSITE-ProRule" id="PRU00810"/>
    </source>
</evidence>
<evidence type="ECO:0000313" key="5">
    <source>
        <dbReference type="Proteomes" id="UP001497457"/>
    </source>
</evidence>
<keyword evidence="5" id="KW-1185">Reference proteome</keyword>
<dbReference type="AlphaFoldDB" id="A0ABC9BAK2"/>
<evidence type="ECO:0000313" key="4">
    <source>
        <dbReference type="EMBL" id="CAL4997636.1"/>
    </source>
</evidence>
<dbReference type="EMBL" id="OZ075135">
    <property type="protein sequence ID" value="CAL4997636.1"/>
    <property type="molecule type" value="Genomic_DNA"/>
</dbReference>
<dbReference type="InterPro" id="IPR039774">
    <property type="entry name" value="Sin3-like"/>
</dbReference>
<dbReference type="Pfam" id="PF02671">
    <property type="entry name" value="PAH"/>
    <property type="match status" value="1"/>
</dbReference>
<dbReference type="Proteomes" id="UP001497457">
    <property type="component" value="Chromosome 25rd"/>
</dbReference>
<proteinExistence type="predicted"/>
<dbReference type="InterPro" id="IPR036600">
    <property type="entry name" value="PAH_sf"/>
</dbReference>
<protein>
    <submittedName>
        <fullName evidence="4">Uncharacterized protein</fullName>
    </submittedName>
</protein>
<comment type="subcellular location">
    <subcellularLocation>
        <location evidence="1 3">Nucleus</location>
    </subcellularLocation>
</comment>
<dbReference type="SUPFAM" id="SSF47762">
    <property type="entry name" value="PAH2 domain"/>
    <property type="match status" value="1"/>
</dbReference>
<dbReference type="GO" id="GO:0005634">
    <property type="term" value="C:nucleus"/>
    <property type="evidence" value="ECO:0007669"/>
    <property type="project" value="UniProtKB-SubCell"/>
</dbReference>
<organism evidence="4 5">
    <name type="scientific">Urochloa decumbens</name>
    <dbReference type="NCBI Taxonomy" id="240449"/>
    <lineage>
        <taxon>Eukaryota</taxon>
        <taxon>Viridiplantae</taxon>
        <taxon>Streptophyta</taxon>
        <taxon>Embryophyta</taxon>
        <taxon>Tracheophyta</taxon>
        <taxon>Spermatophyta</taxon>
        <taxon>Magnoliopsida</taxon>
        <taxon>Liliopsida</taxon>
        <taxon>Poales</taxon>
        <taxon>Poaceae</taxon>
        <taxon>PACMAD clade</taxon>
        <taxon>Panicoideae</taxon>
        <taxon>Panicodae</taxon>
        <taxon>Paniceae</taxon>
        <taxon>Melinidinae</taxon>
        <taxon>Urochloa</taxon>
    </lineage>
</organism>
<keyword evidence="2 3" id="KW-0539">Nucleus</keyword>
<dbReference type="PANTHER" id="PTHR12346">
    <property type="entry name" value="SIN3B-RELATED"/>
    <property type="match status" value="1"/>
</dbReference>
<evidence type="ECO:0000256" key="2">
    <source>
        <dbReference type="ARBA" id="ARBA00023242"/>
    </source>
</evidence>
<accession>A0ABC9BAK2</accession>
<name>A0ABC9BAK2_9POAL</name>
<dbReference type="PROSITE" id="PS51477">
    <property type="entry name" value="PAH"/>
    <property type="match status" value="1"/>
</dbReference>
<reference evidence="4 5" key="2">
    <citation type="submission" date="2024-10" db="EMBL/GenBank/DDBJ databases">
        <authorList>
            <person name="Ryan C."/>
        </authorList>
    </citation>
    <scope>NUCLEOTIDE SEQUENCE [LARGE SCALE GENOMIC DNA]</scope>
</reference>
<evidence type="ECO:0000256" key="1">
    <source>
        <dbReference type="ARBA" id="ARBA00004123"/>
    </source>
</evidence>